<feature type="compositionally biased region" description="Low complexity" evidence="7">
    <location>
        <begin position="429"/>
        <end position="444"/>
    </location>
</feature>
<evidence type="ECO:0000256" key="4">
    <source>
        <dbReference type="ARBA" id="ARBA00022490"/>
    </source>
</evidence>
<dbReference type="Proteomes" id="UP000472264">
    <property type="component" value="Chromosome 11"/>
</dbReference>
<dbReference type="GO" id="GO:0036195">
    <property type="term" value="C:muscle cell projection membrane"/>
    <property type="evidence" value="ECO:0007669"/>
    <property type="project" value="TreeGrafter"/>
</dbReference>
<feature type="compositionally biased region" description="Basic and acidic residues" evidence="7">
    <location>
        <begin position="294"/>
        <end position="309"/>
    </location>
</feature>
<dbReference type="PANTHER" id="PTHR15871:SF1">
    <property type="entry name" value="PLECKSTRIN HOMOLOGY DOMAIN-CONTAINING FAMILY O MEMBER 1"/>
    <property type="match status" value="1"/>
</dbReference>
<dbReference type="InterPro" id="IPR043448">
    <property type="entry name" value="PKHO1/2"/>
</dbReference>
<dbReference type="GO" id="GO:0005634">
    <property type="term" value="C:nucleus"/>
    <property type="evidence" value="ECO:0007669"/>
    <property type="project" value="UniProtKB-SubCell"/>
</dbReference>
<dbReference type="SUPFAM" id="SSF50729">
    <property type="entry name" value="PH domain-like"/>
    <property type="match status" value="1"/>
</dbReference>
<evidence type="ECO:0000256" key="1">
    <source>
        <dbReference type="ARBA" id="ARBA00004123"/>
    </source>
</evidence>
<sequence>MKKSSQSWRGVQDPGQLAVQQPEKVGWIRKFCGRGIFRELWRNRYVVLRGDHLYISDKEVKDERKAREVFDLADYERSEELRKAKSRSKKNHSRFTILHRHQPGNTIPNLVFLAVSPEEKESWVNVLNVAIAKAKNRVLDEVMVEDGALAHPTRDRAKIPHGRRLPTRGHLMAVASTSSHGMLTLDLVTEEDGFSPHYDGDVGGRQRAGTDVSKFRINSEELKVKTGSLPVMIRSELRSALRHCPPEDMVGGGASVQPVGQLQSLIAQRMQRAQELLEEMRLQRERGCGSPHLKSIDSPRLHHLRDSSHSRSSGSSRSRNSSDSPRLRGKDSPRLRGRESPRSKAKKNRSKGNDSPRSRGSQSPATKAKDSPRLMDSPGLTPSNSVCPPSTSSSGLNKVDSECVGRSDSSQVKGSESPADSDAGSPCPSQKDSQSFSGSFDSFQPKSPDKQALPPSLLSEEDLAVGRRRAEAERLLEEAVSSWKEAQEVLQEVKELQSQTCSVQNSAPSALKSLSLQLYFIEKSLS</sequence>
<evidence type="ECO:0000256" key="3">
    <source>
        <dbReference type="ARBA" id="ARBA00004496"/>
    </source>
</evidence>
<accession>A0A665U1H9</accession>
<dbReference type="Gene3D" id="2.30.29.30">
    <property type="entry name" value="Pleckstrin-homology domain (PH domain)/Phosphotyrosine-binding domain (PTB)"/>
    <property type="match status" value="1"/>
</dbReference>
<dbReference type="InterPro" id="IPR011993">
    <property type="entry name" value="PH-like_dom_sf"/>
</dbReference>
<evidence type="ECO:0000256" key="2">
    <source>
        <dbReference type="ARBA" id="ARBA00004370"/>
    </source>
</evidence>
<dbReference type="AlphaFoldDB" id="A0A665U1H9"/>
<dbReference type="GO" id="GO:0005737">
    <property type="term" value="C:cytoplasm"/>
    <property type="evidence" value="ECO:0007669"/>
    <property type="project" value="UniProtKB-SubCell"/>
</dbReference>
<proteinExistence type="predicted"/>
<dbReference type="Ensembl" id="ENSENLT00000013783.1">
    <property type="protein sequence ID" value="ENSENLP00000013245.1"/>
    <property type="gene ID" value="ENSENLG00000006226.1"/>
</dbReference>
<comment type="subcellular location">
    <subcellularLocation>
        <location evidence="3">Cytoplasm</location>
    </subcellularLocation>
    <subcellularLocation>
        <location evidence="2">Membrane</location>
    </subcellularLocation>
    <subcellularLocation>
        <location evidence="1">Nucleus</location>
    </subcellularLocation>
</comment>
<dbReference type="Pfam" id="PF00169">
    <property type="entry name" value="PH"/>
    <property type="match status" value="1"/>
</dbReference>
<evidence type="ECO:0000256" key="7">
    <source>
        <dbReference type="SAM" id="MobiDB-lite"/>
    </source>
</evidence>
<gene>
    <name evidence="9" type="primary">plekho1a</name>
</gene>
<evidence type="ECO:0000259" key="8">
    <source>
        <dbReference type="PROSITE" id="PS50003"/>
    </source>
</evidence>
<protein>
    <submittedName>
        <fullName evidence="9">Pleckstrin homology domain containing, family O member 1a</fullName>
    </submittedName>
</protein>
<dbReference type="SMART" id="SM00233">
    <property type="entry name" value="PH"/>
    <property type="match status" value="1"/>
</dbReference>
<dbReference type="PANTHER" id="PTHR15871">
    <property type="entry name" value="PH DOMAIN-CONTAINING PROTEIN"/>
    <property type="match status" value="1"/>
</dbReference>
<keyword evidence="6" id="KW-0539">Nucleus</keyword>
<dbReference type="GO" id="GO:1901739">
    <property type="term" value="P:regulation of myoblast fusion"/>
    <property type="evidence" value="ECO:0007669"/>
    <property type="project" value="TreeGrafter"/>
</dbReference>
<dbReference type="GO" id="GO:0032587">
    <property type="term" value="C:ruffle membrane"/>
    <property type="evidence" value="ECO:0007669"/>
    <property type="project" value="TreeGrafter"/>
</dbReference>
<keyword evidence="10" id="KW-1185">Reference proteome</keyword>
<organism evidence="9 10">
    <name type="scientific">Echeneis naucrates</name>
    <name type="common">Live sharksucker</name>
    <dbReference type="NCBI Taxonomy" id="173247"/>
    <lineage>
        <taxon>Eukaryota</taxon>
        <taxon>Metazoa</taxon>
        <taxon>Chordata</taxon>
        <taxon>Craniata</taxon>
        <taxon>Vertebrata</taxon>
        <taxon>Euteleostomi</taxon>
        <taxon>Actinopterygii</taxon>
        <taxon>Neopterygii</taxon>
        <taxon>Teleostei</taxon>
        <taxon>Neoteleostei</taxon>
        <taxon>Acanthomorphata</taxon>
        <taxon>Carangaria</taxon>
        <taxon>Carangiformes</taxon>
        <taxon>Echeneidae</taxon>
        <taxon>Echeneis</taxon>
    </lineage>
</organism>
<dbReference type="CDD" id="cd13317">
    <property type="entry name" value="PH_PLEKHO1_PLEKHO2"/>
    <property type="match status" value="1"/>
</dbReference>
<feature type="compositionally biased region" description="Basic and acidic residues" evidence="7">
    <location>
        <begin position="325"/>
        <end position="342"/>
    </location>
</feature>
<feature type="compositionally biased region" description="Low complexity" evidence="7">
    <location>
        <begin position="310"/>
        <end position="324"/>
    </location>
</feature>
<name>A0A665U1H9_ECHNA</name>
<reference evidence="9" key="2">
    <citation type="submission" date="2025-08" db="UniProtKB">
        <authorList>
            <consortium name="Ensembl"/>
        </authorList>
    </citation>
    <scope>IDENTIFICATION</scope>
</reference>
<evidence type="ECO:0000313" key="9">
    <source>
        <dbReference type="Ensembl" id="ENSENLP00000013245.1"/>
    </source>
</evidence>
<evidence type="ECO:0000256" key="5">
    <source>
        <dbReference type="ARBA" id="ARBA00023136"/>
    </source>
</evidence>
<dbReference type="InterPro" id="IPR001849">
    <property type="entry name" value="PH_domain"/>
</dbReference>
<keyword evidence="4" id="KW-0963">Cytoplasm</keyword>
<keyword evidence="5" id="KW-0472">Membrane</keyword>
<feature type="domain" description="PH" evidence="8">
    <location>
        <begin position="21"/>
        <end position="132"/>
    </location>
</feature>
<evidence type="ECO:0000256" key="6">
    <source>
        <dbReference type="ARBA" id="ARBA00023242"/>
    </source>
</evidence>
<feature type="compositionally biased region" description="Low complexity" evidence="7">
    <location>
        <begin position="382"/>
        <end position="394"/>
    </location>
</feature>
<dbReference type="PROSITE" id="PS50003">
    <property type="entry name" value="PH_DOMAIN"/>
    <property type="match status" value="1"/>
</dbReference>
<reference evidence="9" key="1">
    <citation type="submission" date="2021-04" db="EMBL/GenBank/DDBJ databases">
        <authorList>
            <consortium name="Wellcome Sanger Institute Data Sharing"/>
        </authorList>
    </citation>
    <scope>NUCLEOTIDE SEQUENCE [LARGE SCALE GENOMIC DNA]</scope>
</reference>
<reference evidence="9" key="3">
    <citation type="submission" date="2025-09" db="UniProtKB">
        <authorList>
            <consortium name="Ensembl"/>
        </authorList>
    </citation>
    <scope>IDENTIFICATION</scope>
</reference>
<evidence type="ECO:0000313" key="10">
    <source>
        <dbReference type="Proteomes" id="UP000472264"/>
    </source>
</evidence>
<feature type="region of interest" description="Disordered" evidence="7">
    <location>
        <begin position="285"/>
        <end position="460"/>
    </location>
</feature>